<dbReference type="OrthoDB" id="1748564at2759"/>
<protein>
    <submittedName>
        <fullName evidence="2">Uncharacterized protein</fullName>
    </submittedName>
</protein>
<organism evidence="2 3">
    <name type="scientific">Amanita muscaria (strain Koide BX008)</name>
    <dbReference type="NCBI Taxonomy" id="946122"/>
    <lineage>
        <taxon>Eukaryota</taxon>
        <taxon>Fungi</taxon>
        <taxon>Dikarya</taxon>
        <taxon>Basidiomycota</taxon>
        <taxon>Agaricomycotina</taxon>
        <taxon>Agaricomycetes</taxon>
        <taxon>Agaricomycetidae</taxon>
        <taxon>Agaricales</taxon>
        <taxon>Pluteineae</taxon>
        <taxon>Amanitaceae</taxon>
        <taxon>Amanita</taxon>
    </lineage>
</organism>
<evidence type="ECO:0000313" key="2">
    <source>
        <dbReference type="EMBL" id="KIL62759.1"/>
    </source>
</evidence>
<gene>
    <name evidence="2" type="ORF">M378DRAFT_749912</name>
</gene>
<evidence type="ECO:0000313" key="3">
    <source>
        <dbReference type="Proteomes" id="UP000054549"/>
    </source>
</evidence>
<proteinExistence type="predicted"/>
<dbReference type="EMBL" id="KN818267">
    <property type="protein sequence ID" value="KIL62759.1"/>
    <property type="molecule type" value="Genomic_DNA"/>
</dbReference>
<sequence length="101" mass="10452">MLTAIYSGQLVVKPLSLNTVVGETTASKSGSGNNVPCALSGSPIFSKDEIPSNLGTHSLAIERSSGDSNSWSSSLFKKSQGNPYSGSTPPTPRRSLSLDPP</sequence>
<name>A0A0C2T803_AMAMK</name>
<dbReference type="Proteomes" id="UP000054549">
    <property type="component" value="Unassembled WGS sequence"/>
</dbReference>
<dbReference type="InParanoid" id="A0A0C2T803"/>
<reference evidence="2 3" key="1">
    <citation type="submission" date="2014-04" db="EMBL/GenBank/DDBJ databases">
        <title>Evolutionary Origins and Diversification of the Mycorrhizal Mutualists.</title>
        <authorList>
            <consortium name="DOE Joint Genome Institute"/>
            <consortium name="Mycorrhizal Genomics Consortium"/>
            <person name="Kohler A."/>
            <person name="Kuo A."/>
            <person name="Nagy L.G."/>
            <person name="Floudas D."/>
            <person name="Copeland A."/>
            <person name="Barry K.W."/>
            <person name="Cichocki N."/>
            <person name="Veneault-Fourrey C."/>
            <person name="LaButti K."/>
            <person name="Lindquist E.A."/>
            <person name="Lipzen A."/>
            <person name="Lundell T."/>
            <person name="Morin E."/>
            <person name="Murat C."/>
            <person name="Riley R."/>
            <person name="Ohm R."/>
            <person name="Sun H."/>
            <person name="Tunlid A."/>
            <person name="Henrissat B."/>
            <person name="Grigoriev I.V."/>
            <person name="Hibbett D.S."/>
            <person name="Martin F."/>
        </authorList>
    </citation>
    <scope>NUCLEOTIDE SEQUENCE [LARGE SCALE GENOMIC DNA]</scope>
    <source>
        <strain evidence="2 3">Koide BX008</strain>
    </source>
</reference>
<evidence type="ECO:0000256" key="1">
    <source>
        <dbReference type="SAM" id="MobiDB-lite"/>
    </source>
</evidence>
<keyword evidence="3" id="KW-1185">Reference proteome</keyword>
<accession>A0A0C2T803</accession>
<feature type="region of interest" description="Disordered" evidence="1">
    <location>
        <begin position="62"/>
        <end position="101"/>
    </location>
</feature>
<dbReference type="AlphaFoldDB" id="A0A0C2T803"/>
<dbReference type="HOGENOM" id="CLU_2290979_0_0_1"/>
<feature type="compositionally biased region" description="Low complexity" evidence="1">
    <location>
        <begin position="66"/>
        <end position="79"/>
    </location>
</feature>